<dbReference type="Pfam" id="PF11810">
    <property type="entry name" value="DUF3332"/>
    <property type="match status" value="1"/>
</dbReference>
<proteinExistence type="predicted"/>
<name>A0ABY9WS09_9BACT</name>
<evidence type="ECO:0000313" key="2">
    <source>
        <dbReference type="EMBL" id="WNG45551.1"/>
    </source>
</evidence>
<dbReference type="RefSeq" id="WP_395820612.1">
    <property type="nucleotide sequence ID" value="NZ_CP043494.1"/>
</dbReference>
<evidence type="ECO:0000313" key="3">
    <source>
        <dbReference type="Proteomes" id="UP001611383"/>
    </source>
</evidence>
<feature type="transmembrane region" description="Helical" evidence="1">
    <location>
        <begin position="50"/>
        <end position="72"/>
    </location>
</feature>
<reference evidence="2 3" key="1">
    <citation type="submission" date="2019-08" db="EMBL/GenBank/DDBJ databases">
        <title>Archangium and Cystobacter genomes.</title>
        <authorList>
            <person name="Chen I.-C.K."/>
            <person name="Wielgoss S."/>
        </authorList>
    </citation>
    <scope>NUCLEOTIDE SEQUENCE [LARGE SCALE GENOMIC DNA]</scope>
    <source>
        <strain evidence="2 3">Cbm 6</strain>
    </source>
</reference>
<sequence length="213" mass="22890">MKSRSSRLVAALFATFLSLHVSGCFGSFALTRKIYGLNQEVSDNKFLRWLVFLGFTIIPVYGVGTLVDALVFNSIEFWSGSNPLANAETLEDGTRIVRLSPTDTLRLSRDEQSGVMRVELDRAGEAPRVRYFEPLEDGMAVRDEAGALLVRAQERVDGAVEVVDASGSTVTVHSREAVAQALDAFSQGGAAGLARHVTPLASQQGLALACSAQ</sequence>
<dbReference type="Proteomes" id="UP001611383">
    <property type="component" value="Chromosome"/>
</dbReference>
<keyword evidence="1" id="KW-1133">Transmembrane helix</keyword>
<keyword evidence="1" id="KW-0472">Membrane</keyword>
<protein>
    <submittedName>
        <fullName evidence="2">DUF3332 domain-containing protein</fullName>
    </submittedName>
</protein>
<dbReference type="EMBL" id="CP043494">
    <property type="protein sequence ID" value="WNG45551.1"/>
    <property type="molecule type" value="Genomic_DNA"/>
</dbReference>
<keyword evidence="1" id="KW-0812">Transmembrane</keyword>
<evidence type="ECO:0000256" key="1">
    <source>
        <dbReference type="SAM" id="Phobius"/>
    </source>
</evidence>
<organism evidence="2 3">
    <name type="scientific">Archangium minus</name>
    <dbReference type="NCBI Taxonomy" id="83450"/>
    <lineage>
        <taxon>Bacteria</taxon>
        <taxon>Pseudomonadati</taxon>
        <taxon>Myxococcota</taxon>
        <taxon>Myxococcia</taxon>
        <taxon>Myxococcales</taxon>
        <taxon>Cystobacterineae</taxon>
        <taxon>Archangiaceae</taxon>
        <taxon>Archangium</taxon>
    </lineage>
</organism>
<dbReference type="InterPro" id="IPR021768">
    <property type="entry name" value="DUF3332"/>
</dbReference>
<accession>A0ABY9WS09</accession>
<gene>
    <name evidence="2" type="ORF">F0U60_16690</name>
</gene>
<keyword evidence="3" id="KW-1185">Reference proteome</keyword>